<reference evidence="2" key="1">
    <citation type="submission" date="2019-03" db="EMBL/GenBank/DDBJ databases">
        <title>Single cell metagenomics reveals metabolic interactions within the superorganism composed of flagellate Streblomastix strix and complex community of Bacteroidetes bacteria on its surface.</title>
        <authorList>
            <person name="Treitli S.C."/>
            <person name="Kolisko M."/>
            <person name="Husnik F."/>
            <person name="Keeling P."/>
            <person name="Hampl V."/>
        </authorList>
    </citation>
    <scope>NUCLEOTIDE SEQUENCE</scope>
    <source>
        <strain evidence="2">STM</strain>
    </source>
</reference>
<comment type="caution">
    <text evidence="2">The sequence shown here is derived from an EMBL/GenBank/DDBJ whole genome shotgun (WGS) entry which is preliminary data.</text>
</comment>
<evidence type="ECO:0000313" key="2">
    <source>
        <dbReference type="EMBL" id="KAA6350651.1"/>
    </source>
</evidence>
<dbReference type="EMBL" id="SNRY01000025">
    <property type="protein sequence ID" value="KAA6350651.1"/>
    <property type="molecule type" value="Genomic_DNA"/>
</dbReference>
<sequence length="132" mass="15837">MRSFQIIEDKIAETDFFLEKIEETTFGHEAFIGTRYYLSAFLSAFRSITFALQAAMKDIPNFEEWYEQHQNALRQNDLAKYFIEARNLSQKVGYYPLTRGQTYHDENKKMQVEYFSTYFQMTSKPLFPKKMF</sequence>
<proteinExistence type="predicted"/>
<protein>
    <submittedName>
        <fullName evidence="2">Uncharacterized protein</fullName>
    </submittedName>
</protein>
<name>A0A5J4SYU2_9ZZZZ</name>
<gene>
    <name evidence="1" type="ORF">EZS27_001975</name>
    <name evidence="2" type="ORF">EZS27_002008</name>
</gene>
<dbReference type="AlphaFoldDB" id="A0A5J4SYU2"/>
<dbReference type="EMBL" id="SNRY01000025">
    <property type="protein sequence ID" value="KAA6350618.1"/>
    <property type="molecule type" value="Genomic_DNA"/>
</dbReference>
<organism evidence="2">
    <name type="scientific">termite gut metagenome</name>
    <dbReference type="NCBI Taxonomy" id="433724"/>
    <lineage>
        <taxon>unclassified sequences</taxon>
        <taxon>metagenomes</taxon>
        <taxon>organismal metagenomes</taxon>
    </lineage>
</organism>
<evidence type="ECO:0000313" key="1">
    <source>
        <dbReference type="EMBL" id="KAA6350618.1"/>
    </source>
</evidence>
<accession>A0A5J4SYU2</accession>